<comment type="caution">
    <text evidence="2">The sequence shown here is derived from an EMBL/GenBank/DDBJ whole genome shotgun (WGS) entry which is preliminary data.</text>
</comment>
<gene>
    <name evidence="2" type="ORF">GCM10022278_03630</name>
</gene>
<dbReference type="Proteomes" id="UP001501337">
    <property type="component" value="Unassembled WGS sequence"/>
</dbReference>
<evidence type="ECO:0000313" key="3">
    <source>
        <dbReference type="Proteomes" id="UP001501337"/>
    </source>
</evidence>
<evidence type="ECO:0000256" key="1">
    <source>
        <dbReference type="SAM" id="MobiDB-lite"/>
    </source>
</evidence>
<dbReference type="EMBL" id="BAABBO010000001">
    <property type="protein sequence ID" value="GAA3947699.1"/>
    <property type="molecule type" value="Genomic_DNA"/>
</dbReference>
<name>A0ABP7NJS4_9GAMM</name>
<reference evidence="3" key="1">
    <citation type="journal article" date="2019" name="Int. J. Syst. Evol. Microbiol.">
        <title>The Global Catalogue of Microorganisms (GCM) 10K type strain sequencing project: providing services to taxonomists for standard genome sequencing and annotation.</title>
        <authorList>
            <consortium name="The Broad Institute Genomics Platform"/>
            <consortium name="The Broad Institute Genome Sequencing Center for Infectious Disease"/>
            <person name="Wu L."/>
            <person name="Ma J."/>
        </authorList>
    </citation>
    <scope>NUCLEOTIDE SEQUENCE [LARGE SCALE GENOMIC DNA]</scope>
    <source>
        <strain evidence="3">JCM 17555</strain>
    </source>
</reference>
<dbReference type="RefSeq" id="WP_344802681.1">
    <property type="nucleotide sequence ID" value="NZ_BAABBO010000001.1"/>
</dbReference>
<evidence type="ECO:0000313" key="2">
    <source>
        <dbReference type="EMBL" id="GAA3947699.1"/>
    </source>
</evidence>
<organism evidence="2 3">
    <name type="scientific">Allohahella marinimesophila</name>
    <dbReference type="NCBI Taxonomy" id="1054972"/>
    <lineage>
        <taxon>Bacteria</taxon>
        <taxon>Pseudomonadati</taxon>
        <taxon>Pseudomonadota</taxon>
        <taxon>Gammaproteobacteria</taxon>
        <taxon>Oceanospirillales</taxon>
        <taxon>Hahellaceae</taxon>
        <taxon>Allohahella</taxon>
    </lineage>
</organism>
<protein>
    <submittedName>
        <fullName evidence="2">Uncharacterized protein</fullName>
    </submittedName>
</protein>
<keyword evidence="3" id="KW-1185">Reference proteome</keyword>
<sequence length="71" mass="7795">MKNRIEIVENLLLASVSSGDFSDLNEAEEAVKAWLQHRSPNGQSIAPSLKGDMTEEGDAEYQDQAMRSVDA</sequence>
<accession>A0ABP7NJS4</accession>
<proteinExistence type="predicted"/>
<feature type="region of interest" description="Disordered" evidence="1">
    <location>
        <begin position="38"/>
        <end position="71"/>
    </location>
</feature>